<keyword evidence="3" id="KW-1003">Cell membrane</keyword>
<dbReference type="AlphaFoldDB" id="A0A1T2L6M9"/>
<dbReference type="Proteomes" id="UP000191110">
    <property type="component" value="Unassembled WGS sequence"/>
</dbReference>
<keyword evidence="10" id="KW-1185">Reference proteome</keyword>
<evidence type="ECO:0008006" key="11">
    <source>
        <dbReference type="Google" id="ProtNLM"/>
    </source>
</evidence>
<name>A0A1T2L6M9_9GAMM</name>
<dbReference type="OrthoDB" id="5294637at2"/>
<evidence type="ECO:0000256" key="3">
    <source>
        <dbReference type="ARBA" id="ARBA00022475"/>
    </source>
</evidence>
<evidence type="ECO:0000313" key="9">
    <source>
        <dbReference type="EMBL" id="OOZ40712.1"/>
    </source>
</evidence>
<keyword evidence="7" id="KW-0813">Transport</keyword>
<gene>
    <name evidence="9" type="ORF">BOW53_06805</name>
</gene>
<comment type="similarity">
    <text evidence="2 7">Belongs to the ExbD/TolR family.</text>
</comment>
<keyword evidence="5 8" id="KW-1133">Transmembrane helix</keyword>
<feature type="transmembrane region" description="Helical" evidence="8">
    <location>
        <begin position="21"/>
        <end position="41"/>
    </location>
</feature>
<dbReference type="RefSeq" id="WP_078483332.1">
    <property type="nucleotide sequence ID" value="NZ_MPRL01000019.1"/>
</dbReference>
<protein>
    <recommendedName>
        <fullName evidence="11">RNA polymerase subunit sigma-70</fullName>
    </recommendedName>
</protein>
<comment type="caution">
    <text evidence="9">The sequence shown here is derived from an EMBL/GenBank/DDBJ whole genome shotgun (WGS) entry which is preliminary data.</text>
</comment>
<dbReference type="InterPro" id="IPR003400">
    <property type="entry name" value="ExbD"/>
</dbReference>
<dbReference type="GO" id="GO:0015031">
    <property type="term" value="P:protein transport"/>
    <property type="evidence" value="ECO:0007669"/>
    <property type="project" value="UniProtKB-KW"/>
</dbReference>
<dbReference type="Pfam" id="PF02472">
    <property type="entry name" value="ExbD"/>
    <property type="match status" value="1"/>
</dbReference>
<keyword evidence="7" id="KW-0653">Protein transport</keyword>
<comment type="subcellular location">
    <subcellularLocation>
        <location evidence="1">Cell membrane</location>
        <topology evidence="1">Single-pass membrane protein</topology>
    </subcellularLocation>
    <subcellularLocation>
        <location evidence="7">Cell membrane</location>
        <topology evidence="7">Single-pass type II membrane protein</topology>
    </subcellularLocation>
</comment>
<evidence type="ECO:0000256" key="5">
    <source>
        <dbReference type="ARBA" id="ARBA00022989"/>
    </source>
</evidence>
<dbReference type="PANTHER" id="PTHR30558:SF3">
    <property type="entry name" value="BIOPOLYMER TRANSPORT PROTEIN EXBD-RELATED"/>
    <property type="match status" value="1"/>
</dbReference>
<dbReference type="PANTHER" id="PTHR30558">
    <property type="entry name" value="EXBD MEMBRANE COMPONENT OF PMF-DRIVEN MACROMOLECULE IMPORT SYSTEM"/>
    <property type="match status" value="1"/>
</dbReference>
<evidence type="ECO:0000313" key="10">
    <source>
        <dbReference type="Proteomes" id="UP000191110"/>
    </source>
</evidence>
<evidence type="ECO:0000256" key="2">
    <source>
        <dbReference type="ARBA" id="ARBA00005811"/>
    </source>
</evidence>
<proteinExistence type="inferred from homology"/>
<evidence type="ECO:0000256" key="4">
    <source>
        <dbReference type="ARBA" id="ARBA00022692"/>
    </source>
</evidence>
<evidence type="ECO:0000256" key="8">
    <source>
        <dbReference type="SAM" id="Phobius"/>
    </source>
</evidence>
<evidence type="ECO:0000256" key="7">
    <source>
        <dbReference type="RuleBase" id="RU003879"/>
    </source>
</evidence>
<keyword evidence="4 7" id="KW-0812">Transmembrane</keyword>
<evidence type="ECO:0000256" key="1">
    <source>
        <dbReference type="ARBA" id="ARBA00004162"/>
    </source>
</evidence>
<dbReference type="GO" id="GO:0005886">
    <property type="term" value="C:plasma membrane"/>
    <property type="evidence" value="ECO:0007669"/>
    <property type="project" value="UniProtKB-SubCell"/>
</dbReference>
<dbReference type="GO" id="GO:0022857">
    <property type="term" value="F:transmembrane transporter activity"/>
    <property type="evidence" value="ECO:0007669"/>
    <property type="project" value="InterPro"/>
</dbReference>
<evidence type="ECO:0000256" key="6">
    <source>
        <dbReference type="ARBA" id="ARBA00023136"/>
    </source>
</evidence>
<sequence>MKLSKRAARMQRQHKRGIAAPAINLVSLMDIFTILVFFLLVNSSDGEVLPSTRNVELPESISEAKPRQTLVVMVTQDAILLQGEPVTELESIKRDGLALPSLMQALKDEAARKPRAAEDKAPEITIMGHKQTPYQLLKRVMASCTEAGFSHVSLAVMQKAAQSRASQSNREG</sequence>
<dbReference type="EMBL" id="MPRL01000019">
    <property type="protein sequence ID" value="OOZ40712.1"/>
    <property type="molecule type" value="Genomic_DNA"/>
</dbReference>
<organism evidence="9 10">
    <name type="scientific">Solemya pervernicosa gill symbiont</name>
    <dbReference type="NCBI Taxonomy" id="642797"/>
    <lineage>
        <taxon>Bacteria</taxon>
        <taxon>Pseudomonadati</taxon>
        <taxon>Pseudomonadota</taxon>
        <taxon>Gammaproteobacteria</taxon>
        <taxon>sulfur-oxidizing symbionts</taxon>
    </lineage>
</organism>
<dbReference type="Gene3D" id="3.30.420.270">
    <property type="match status" value="1"/>
</dbReference>
<keyword evidence="6 8" id="KW-0472">Membrane</keyword>
<accession>A0A1T2L6M9</accession>
<reference evidence="9 10" key="1">
    <citation type="submission" date="2016-11" db="EMBL/GenBank/DDBJ databases">
        <title>Mixed transmission modes and dynamic genome evolution in an obligate animal-bacterial symbiosis.</title>
        <authorList>
            <person name="Russell S.L."/>
            <person name="Corbett-Detig R.B."/>
            <person name="Cavanaugh C.M."/>
        </authorList>
    </citation>
    <scope>NUCLEOTIDE SEQUENCE [LARGE SCALE GENOMIC DNA]</scope>
    <source>
        <strain evidence="9">Sveles-Q1</strain>
    </source>
</reference>